<accession>B6BU04</accession>
<dbReference type="EMBL" id="DS995299">
    <property type="protein sequence ID" value="EDZ64458.1"/>
    <property type="molecule type" value="Genomic_DNA"/>
</dbReference>
<name>B6BU04_9PROT</name>
<dbReference type="HOGENOM" id="CLU_2803807_0_0_4"/>
<gene>
    <name evidence="1" type="ORF">KB13_590</name>
</gene>
<evidence type="ECO:0000313" key="1">
    <source>
        <dbReference type="EMBL" id="EDZ64458.1"/>
    </source>
</evidence>
<sequence length="67" mass="7766">MVPFSKRVHFFTTPLSSVISIVSSAKLAWNNIRLEKISIFKNICNFIMTFMIKNKIKSASLFDNIKR</sequence>
<reference evidence="2" key="1">
    <citation type="journal article" date="2012" name="Stand. Genomic Sci.">
        <title>Genome sequence of strain HIMB624, a cultured representative from the OM43 clade of marine Betaproteobacteria.</title>
        <authorList>
            <person name="Huggett M.J."/>
            <person name="Hayakawa D.H."/>
            <person name="Rappe M.S."/>
        </authorList>
    </citation>
    <scope>NUCLEOTIDE SEQUENCE [LARGE SCALE GENOMIC DNA]</scope>
    <source>
        <strain evidence="2">KB13</strain>
    </source>
</reference>
<dbReference type="STRING" id="314607.KB13_590"/>
<dbReference type="Proteomes" id="UP000004188">
    <property type="component" value="Unassembled WGS sequence"/>
</dbReference>
<keyword evidence="2" id="KW-1185">Reference proteome</keyword>
<dbReference type="AlphaFoldDB" id="B6BU04"/>
<organism evidence="1 2">
    <name type="scientific">beta proteobacterium KB13</name>
    <dbReference type="NCBI Taxonomy" id="314607"/>
    <lineage>
        <taxon>Bacteria</taxon>
        <taxon>Pseudomonadati</taxon>
        <taxon>Pseudomonadota</taxon>
        <taxon>Betaproteobacteria</taxon>
        <taxon>Nitrosomonadales</taxon>
        <taxon>OM43 clade</taxon>
    </lineage>
</organism>
<proteinExistence type="predicted"/>
<protein>
    <submittedName>
        <fullName evidence="1">Uncharacterized protein</fullName>
    </submittedName>
</protein>
<evidence type="ECO:0000313" key="2">
    <source>
        <dbReference type="Proteomes" id="UP000004188"/>
    </source>
</evidence>